<evidence type="ECO:0000256" key="1">
    <source>
        <dbReference type="SAM" id="MobiDB-lite"/>
    </source>
</evidence>
<sequence length="517" mass="54391">MPGELAAAAAGITTPSQGSVFGDVADVAGGFLSGIQEEKERKEKQALEEARVALLERSQTEVERAAGVAEIDADLNRAVQQDLADAQLLSGQAQADAQERLQDIEDERRRNEIRTAQGRRDILANLYGVDPAITEGMDFVSLGEMIEQKNNEADRAAGIEEQRLFSAGNIVSAQTALLNEARIREADVRGELSDLAGIQQQELANFIERGLVPGVEGEGVGLEFERALEIASFMDPEDLQRSLDIQNEIAGMPTIAERQGELEAALIEAVEAREEAASNLQAISEGSRPAGEDTGGGTGAPGPGIGAGAPDEGAPDAQEPVANPNSSAAQGFMSLLDSSPVVAIRNYDQMQAVGSSALPDVEARLTNIGISPEDIRAEADQITLEAQEAAAAEALNPAEVTRAARAERQANLGGPEEDFMQAIGGADADPDVKAIATSIKDAAGEQSVLDNVKEIAIARVQSELGQLEGSDSLQAARAGIQELIKLGVSRLIGLDSIKDKDLRQAVADRTQNRIGPT</sequence>
<protein>
    <submittedName>
        <fullName evidence="2">Uncharacterized protein</fullName>
    </submittedName>
</protein>
<feature type="compositionally biased region" description="Gly residues" evidence="1">
    <location>
        <begin position="293"/>
        <end position="307"/>
    </location>
</feature>
<gene>
    <name evidence="2" type="ORF">LCGC14_1090940</name>
</gene>
<proteinExistence type="predicted"/>
<organism evidence="2">
    <name type="scientific">marine sediment metagenome</name>
    <dbReference type="NCBI Taxonomy" id="412755"/>
    <lineage>
        <taxon>unclassified sequences</taxon>
        <taxon>metagenomes</taxon>
        <taxon>ecological metagenomes</taxon>
    </lineage>
</organism>
<feature type="compositionally biased region" description="Low complexity" evidence="1">
    <location>
        <begin position="308"/>
        <end position="317"/>
    </location>
</feature>
<dbReference type="AlphaFoldDB" id="A0A0F9N019"/>
<feature type="region of interest" description="Disordered" evidence="1">
    <location>
        <begin position="277"/>
        <end position="328"/>
    </location>
</feature>
<accession>A0A0F9N019</accession>
<comment type="caution">
    <text evidence="2">The sequence shown here is derived from an EMBL/GenBank/DDBJ whole genome shotgun (WGS) entry which is preliminary data.</text>
</comment>
<name>A0A0F9N019_9ZZZZ</name>
<reference evidence="2" key="1">
    <citation type="journal article" date="2015" name="Nature">
        <title>Complex archaea that bridge the gap between prokaryotes and eukaryotes.</title>
        <authorList>
            <person name="Spang A."/>
            <person name="Saw J.H."/>
            <person name="Jorgensen S.L."/>
            <person name="Zaremba-Niedzwiedzka K."/>
            <person name="Martijn J."/>
            <person name="Lind A.E."/>
            <person name="van Eijk R."/>
            <person name="Schleper C."/>
            <person name="Guy L."/>
            <person name="Ettema T.J."/>
        </authorList>
    </citation>
    <scope>NUCLEOTIDE SEQUENCE</scope>
</reference>
<evidence type="ECO:0000313" key="2">
    <source>
        <dbReference type="EMBL" id="KKN05082.1"/>
    </source>
</evidence>
<dbReference type="EMBL" id="LAZR01004845">
    <property type="protein sequence ID" value="KKN05082.1"/>
    <property type="molecule type" value="Genomic_DNA"/>
</dbReference>